<proteinExistence type="predicted"/>
<dbReference type="EMBL" id="JAHRHJ020002940">
    <property type="protein sequence ID" value="KAH9292546.1"/>
    <property type="molecule type" value="Genomic_DNA"/>
</dbReference>
<gene>
    <name evidence="1" type="ORF">KI387_042268</name>
</gene>
<feature type="non-terminal residue" evidence="1">
    <location>
        <position position="1"/>
    </location>
</feature>
<dbReference type="Proteomes" id="UP000824469">
    <property type="component" value="Unassembled WGS sequence"/>
</dbReference>
<evidence type="ECO:0008006" key="3">
    <source>
        <dbReference type="Google" id="ProtNLM"/>
    </source>
</evidence>
<name>A0AA38C4Y6_TAXCH</name>
<comment type="caution">
    <text evidence="1">The sequence shown here is derived from an EMBL/GenBank/DDBJ whole genome shotgun (WGS) entry which is preliminary data.</text>
</comment>
<dbReference type="PANTHER" id="PTHR35317">
    <property type="entry name" value="OS04G0629600 PROTEIN"/>
    <property type="match status" value="1"/>
</dbReference>
<feature type="non-terminal residue" evidence="1">
    <location>
        <position position="137"/>
    </location>
</feature>
<organism evidence="1 2">
    <name type="scientific">Taxus chinensis</name>
    <name type="common">Chinese yew</name>
    <name type="synonym">Taxus wallichiana var. chinensis</name>
    <dbReference type="NCBI Taxonomy" id="29808"/>
    <lineage>
        <taxon>Eukaryota</taxon>
        <taxon>Viridiplantae</taxon>
        <taxon>Streptophyta</taxon>
        <taxon>Embryophyta</taxon>
        <taxon>Tracheophyta</taxon>
        <taxon>Spermatophyta</taxon>
        <taxon>Pinopsida</taxon>
        <taxon>Pinidae</taxon>
        <taxon>Conifers II</taxon>
        <taxon>Cupressales</taxon>
        <taxon>Taxaceae</taxon>
        <taxon>Taxus</taxon>
    </lineage>
</organism>
<dbReference type="AlphaFoldDB" id="A0AA38C4Y6"/>
<evidence type="ECO:0000313" key="1">
    <source>
        <dbReference type="EMBL" id="KAH9292546.1"/>
    </source>
</evidence>
<dbReference type="PANTHER" id="PTHR35317:SF23">
    <property type="entry name" value="OS04G0629600 PROTEIN"/>
    <property type="match status" value="1"/>
</dbReference>
<keyword evidence="2" id="KW-1185">Reference proteome</keyword>
<sequence length="137" mass="16054">MWDLVENSFLEPPDATTYNALSQVEKDLLRDNRKKDSKALFYIFQAVHESFFPRIAAATKSKQAWDILQTTYQGMEKVKTKKLQMLRRDFETIFMKDSDSIDSFFTQVMGLVNQIRSHGETLEDRRIVENILRSLPT</sequence>
<evidence type="ECO:0000313" key="2">
    <source>
        <dbReference type="Proteomes" id="UP000824469"/>
    </source>
</evidence>
<accession>A0AA38C4Y6</accession>
<protein>
    <recommendedName>
        <fullName evidence="3">UBN2 domain-containing protein</fullName>
    </recommendedName>
</protein>
<reference evidence="1 2" key="1">
    <citation type="journal article" date="2021" name="Nat. Plants">
        <title>The Taxus genome provides insights into paclitaxel biosynthesis.</title>
        <authorList>
            <person name="Xiong X."/>
            <person name="Gou J."/>
            <person name="Liao Q."/>
            <person name="Li Y."/>
            <person name="Zhou Q."/>
            <person name="Bi G."/>
            <person name="Li C."/>
            <person name="Du R."/>
            <person name="Wang X."/>
            <person name="Sun T."/>
            <person name="Guo L."/>
            <person name="Liang H."/>
            <person name="Lu P."/>
            <person name="Wu Y."/>
            <person name="Zhang Z."/>
            <person name="Ro D.K."/>
            <person name="Shang Y."/>
            <person name="Huang S."/>
            <person name="Yan J."/>
        </authorList>
    </citation>
    <scope>NUCLEOTIDE SEQUENCE [LARGE SCALE GENOMIC DNA]</scope>
    <source>
        <strain evidence="1">Ta-2019</strain>
    </source>
</reference>
<dbReference type="Pfam" id="PF14223">
    <property type="entry name" value="Retrotran_gag_2"/>
    <property type="match status" value="1"/>
</dbReference>
<dbReference type="OMA" id="CEYITRV"/>